<evidence type="ECO:0000313" key="3">
    <source>
        <dbReference type="Proteomes" id="UP000184196"/>
    </source>
</evidence>
<evidence type="ECO:0000313" key="2">
    <source>
        <dbReference type="EMBL" id="SHF66305.1"/>
    </source>
</evidence>
<dbReference type="AlphaFoldDB" id="A0A1M5DHC0"/>
<feature type="domain" description="RRXRR" evidence="1">
    <location>
        <begin position="2"/>
        <end position="81"/>
    </location>
</feature>
<name>A0A1M5DHC0_9FIRM</name>
<gene>
    <name evidence="2" type="ORF">SAMN02745218_02826</name>
</gene>
<dbReference type="EMBL" id="FQUW01000049">
    <property type="protein sequence ID" value="SHF66305.1"/>
    <property type="molecule type" value="Genomic_DNA"/>
</dbReference>
<evidence type="ECO:0000259" key="1">
    <source>
        <dbReference type="Pfam" id="PF14239"/>
    </source>
</evidence>
<dbReference type="Proteomes" id="UP000184196">
    <property type="component" value="Unassembled WGS sequence"/>
</dbReference>
<organism evidence="2 3">
    <name type="scientific">Desulfofundulus australicus DSM 11792</name>
    <dbReference type="NCBI Taxonomy" id="1121425"/>
    <lineage>
        <taxon>Bacteria</taxon>
        <taxon>Bacillati</taxon>
        <taxon>Bacillota</taxon>
        <taxon>Clostridia</taxon>
        <taxon>Eubacteriales</taxon>
        <taxon>Peptococcaceae</taxon>
        <taxon>Desulfofundulus</taxon>
    </lineage>
</organism>
<dbReference type="Pfam" id="PF14239">
    <property type="entry name" value="RRXRR"/>
    <property type="match status" value="1"/>
</dbReference>
<keyword evidence="3" id="KW-1185">Reference proteome</keyword>
<dbReference type="InterPro" id="IPR025938">
    <property type="entry name" value="RRXRR_dom"/>
</dbReference>
<accession>A0A1M5DHC0</accession>
<proteinExistence type="predicted"/>
<sequence length="162" mass="17839">MVFVLDKRKKPLMPCTEKRARLLLERGRAVVHRMSPFTIRLKDRTAEESRFQPLRLKLDPGSRTTGFAVLREDTPNRSEVILLGKSTTSRVSKIGWTPGGASVAAGGTGKRVTGNLVSTTGTRRSAQPAVKMRGTAAGTAVRVRRQRTLLATVTGKNGWYHR</sequence>
<reference evidence="3" key="1">
    <citation type="submission" date="2016-11" db="EMBL/GenBank/DDBJ databases">
        <authorList>
            <person name="Varghese N."/>
            <person name="Submissions S."/>
        </authorList>
    </citation>
    <scope>NUCLEOTIDE SEQUENCE [LARGE SCALE GENOMIC DNA]</scope>
    <source>
        <strain evidence="3">DSM 11792</strain>
    </source>
</reference>
<protein>
    <submittedName>
        <fullName evidence="2">RRXRR protein</fullName>
    </submittedName>
</protein>